<dbReference type="EMBL" id="WPIN01000002">
    <property type="protein sequence ID" value="MVM29580.1"/>
    <property type="molecule type" value="Genomic_DNA"/>
</dbReference>
<accession>A0A7K1S757</accession>
<name>A0A7K1S757_9BACT</name>
<proteinExistence type="predicted"/>
<dbReference type="InterPro" id="IPR015943">
    <property type="entry name" value="WD40/YVTN_repeat-like_dom_sf"/>
</dbReference>
<dbReference type="SUPFAM" id="SSF110296">
    <property type="entry name" value="Oligoxyloglucan reducing end-specific cellobiohydrolase"/>
    <property type="match status" value="1"/>
</dbReference>
<sequence>MKTDSKVVTPGIPEDPDWIRLEAPAGGEAMDVAGNIDSVLFVSTMFKIYKTTDQGKTWDIIWSGNTGPNPVLIQKDTLWHLKGIVTSVTKANSIKTVQTITPKEYSLDAGKSWNAINGHAELGRQINRIKASNGTIYSIKENSTNSTVNPSEITKQTATSLIPVRFPFKHTISSLLLDSQNRLYVAVSGTYLPESNGIYCCPRDLPSVVYVSKRPLP</sequence>
<comment type="caution">
    <text evidence="1">The sequence shown here is derived from an EMBL/GenBank/DDBJ whole genome shotgun (WGS) entry which is preliminary data.</text>
</comment>
<evidence type="ECO:0000313" key="2">
    <source>
        <dbReference type="Proteomes" id="UP000436006"/>
    </source>
</evidence>
<protein>
    <recommendedName>
        <fullName evidence="3">Exo-alpha-sialidase</fullName>
    </recommendedName>
</protein>
<dbReference type="AlphaFoldDB" id="A0A7K1S757"/>
<evidence type="ECO:0000313" key="1">
    <source>
        <dbReference type="EMBL" id="MVM29580.1"/>
    </source>
</evidence>
<gene>
    <name evidence="1" type="ORF">GO755_06015</name>
</gene>
<dbReference type="Proteomes" id="UP000436006">
    <property type="component" value="Unassembled WGS sequence"/>
</dbReference>
<organism evidence="1 2">
    <name type="scientific">Spirosoma arboris</name>
    <dbReference type="NCBI Taxonomy" id="2682092"/>
    <lineage>
        <taxon>Bacteria</taxon>
        <taxon>Pseudomonadati</taxon>
        <taxon>Bacteroidota</taxon>
        <taxon>Cytophagia</taxon>
        <taxon>Cytophagales</taxon>
        <taxon>Cytophagaceae</taxon>
        <taxon>Spirosoma</taxon>
    </lineage>
</organism>
<dbReference type="RefSeq" id="WP_157583823.1">
    <property type="nucleotide sequence ID" value="NZ_WPIN01000002.1"/>
</dbReference>
<reference evidence="1 2" key="1">
    <citation type="submission" date="2019-12" db="EMBL/GenBank/DDBJ databases">
        <title>Spirosoma sp. HMF4905 genome sequencing and assembly.</title>
        <authorList>
            <person name="Kang H."/>
            <person name="Cha I."/>
            <person name="Kim H."/>
            <person name="Joh K."/>
        </authorList>
    </citation>
    <scope>NUCLEOTIDE SEQUENCE [LARGE SCALE GENOMIC DNA]</scope>
    <source>
        <strain evidence="1 2">HMF4905</strain>
    </source>
</reference>
<dbReference type="Gene3D" id="2.130.10.10">
    <property type="entry name" value="YVTN repeat-like/Quinoprotein amine dehydrogenase"/>
    <property type="match status" value="1"/>
</dbReference>
<keyword evidence="2" id="KW-1185">Reference proteome</keyword>
<evidence type="ECO:0008006" key="3">
    <source>
        <dbReference type="Google" id="ProtNLM"/>
    </source>
</evidence>